<accession>A0A146AY57</accession>
<evidence type="ECO:0000313" key="1">
    <source>
        <dbReference type="EMBL" id="CZZ94245.1"/>
    </source>
</evidence>
<proteinExistence type="predicted"/>
<organism evidence="1 2">
    <name type="scientific">Bordetella ansorpii</name>
    <dbReference type="NCBI Taxonomy" id="288768"/>
    <lineage>
        <taxon>Bacteria</taxon>
        <taxon>Pseudomonadati</taxon>
        <taxon>Pseudomonadota</taxon>
        <taxon>Betaproteobacteria</taxon>
        <taxon>Burkholderiales</taxon>
        <taxon>Alcaligenaceae</taxon>
        <taxon>Bordetella</taxon>
    </lineage>
</organism>
<sequence length="105" mass="11354">METQETFTAGKRFDPATYTAARRNEIDAPALLSVLESSRKLACGVASILTLVKNHGISEDGTTAGTMIDHVQIDELLGFCIESMTLLNSRIESLADLMSIRHGAD</sequence>
<gene>
    <name evidence="1" type="ORF">SAMEA1982600_00185</name>
</gene>
<protein>
    <submittedName>
        <fullName evidence="1">Dehydrogenase</fullName>
    </submittedName>
</protein>
<name>A0A146AY57_9BORD</name>
<reference evidence="1 2" key="1">
    <citation type="submission" date="2016-03" db="EMBL/GenBank/DDBJ databases">
        <authorList>
            <consortium name="Pathogen Informatics"/>
        </authorList>
    </citation>
    <scope>NUCLEOTIDE SEQUENCE [LARGE SCALE GENOMIC DNA]</scope>
    <source>
        <strain evidence="1 2">NCTC13364</strain>
    </source>
</reference>
<dbReference type="OrthoDB" id="8687223at2"/>
<evidence type="ECO:0000313" key="2">
    <source>
        <dbReference type="Proteomes" id="UP000077037"/>
    </source>
</evidence>
<dbReference type="EMBL" id="FKBS01000002">
    <property type="protein sequence ID" value="CZZ94245.1"/>
    <property type="molecule type" value="Genomic_DNA"/>
</dbReference>
<dbReference type="RefSeq" id="WP_066406532.1">
    <property type="nucleotide sequence ID" value="NZ_FKBS01000002.1"/>
</dbReference>
<dbReference type="AlphaFoldDB" id="A0A146AY57"/>
<dbReference type="Proteomes" id="UP000077037">
    <property type="component" value="Unassembled WGS sequence"/>
</dbReference>